<keyword evidence="1" id="KW-1133">Transmembrane helix</keyword>
<dbReference type="GO" id="GO:0022857">
    <property type="term" value="F:transmembrane transporter activity"/>
    <property type="evidence" value="ECO:0007669"/>
    <property type="project" value="InterPro"/>
</dbReference>
<dbReference type="RefSeq" id="WP_205292226.1">
    <property type="nucleotide sequence ID" value="NZ_CP074406.1"/>
</dbReference>
<feature type="transmembrane region" description="Helical" evidence="1">
    <location>
        <begin position="302"/>
        <end position="321"/>
    </location>
</feature>
<keyword evidence="1" id="KW-0812">Transmembrane</keyword>
<feature type="transmembrane region" description="Helical" evidence="1">
    <location>
        <begin position="41"/>
        <end position="59"/>
    </location>
</feature>
<feature type="transmembrane region" description="Helical" evidence="1">
    <location>
        <begin position="109"/>
        <end position="126"/>
    </location>
</feature>
<dbReference type="SUPFAM" id="SSF103473">
    <property type="entry name" value="MFS general substrate transporter"/>
    <property type="match status" value="1"/>
</dbReference>
<evidence type="ECO:0000256" key="1">
    <source>
        <dbReference type="SAM" id="Phobius"/>
    </source>
</evidence>
<feature type="transmembrane region" description="Helical" evidence="1">
    <location>
        <begin position="79"/>
        <end position="100"/>
    </location>
</feature>
<sequence length="419" mass="42657">MVRPAAATRRHRCAARPRPGDPVAIGLQAVPDPAAAPRRRGVLLALAVLLVALNLRLAITSLGAMLDPLREQGLSATTAGVLTSLPVLCFAGVGATAMVLTRRVGVDRGLAVSLVLLTGGLVLRVVGGTPALVAGTLVACAGIAFANVLVPAIVKEHFPTRVGPVTGAYTAALALGSAAGAALTVPIANATGLWQVGLGAWAVVALAAALAWVPYCWRRSRAHDTRGDLALWRNPTAWAVTVLFGTQSVFAYVMMSWLPSVYAAAGFSDETAGLLLAVSIMIGVPLFFVAPSIAGRLRHQGHLVAGLTALSMAGWAGLWLAPAGGAWVWAALLGAGGAVFPVVLSFFAMRTTTVAGAAALSTMAQSIGYLLAAAGPFLVGVLHDVSDTWSLPCALLVALGLAQVAAGYLAGRDVVVDRA</sequence>
<protein>
    <submittedName>
        <fullName evidence="2">MFS transporter</fullName>
    </submittedName>
</protein>
<evidence type="ECO:0000313" key="2">
    <source>
        <dbReference type="EMBL" id="MBM9460914.1"/>
    </source>
</evidence>
<keyword evidence="3" id="KW-1185">Reference proteome</keyword>
<gene>
    <name evidence="2" type="ORF">JK386_13500</name>
</gene>
<reference evidence="2" key="1">
    <citation type="submission" date="2021-01" db="EMBL/GenBank/DDBJ databases">
        <title>Novel species in genus Nocardioides.</title>
        <authorList>
            <person name="Zhang G."/>
        </authorList>
    </citation>
    <scope>NUCLEOTIDE SEQUENCE</scope>
    <source>
        <strain evidence="2">Zg-536</strain>
    </source>
</reference>
<dbReference type="Proteomes" id="UP000663791">
    <property type="component" value="Unassembled WGS sequence"/>
</dbReference>
<feature type="transmembrane region" description="Helical" evidence="1">
    <location>
        <begin position="327"/>
        <end position="347"/>
    </location>
</feature>
<organism evidence="2 3">
    <name type="scientific">Nocardioides faecalis</name>
    <dbReference type="NCBI Taxonomy" id="2803858"/>
    <lineage>
        <taxon>Bacteria</taxon>
        <taxon>Bacillati</taxon>
        <taxon>Actinomycetota</taxon>
        <taxon>Actinomycetes</taxon>
        <taxon>Propionibacteriales</taxon>
        <taxon>Nocardioidaceae</taxon>
        <taxon>Nocardioides</taxon>
    </lineage>
</organism>
<dbReference type="InterPro" id="IPR052524">
    <property type="entry name" value="MFS_Cyanate_Porter"/>
</dbReference>
<feature type="transmembrane region" description="Helical" evidence="1">
    <location>
        <begin position="237"/>
        <end position="259"/>
    </location>
</feature>
<dbReference type="Pfam" id="PF07690">
    <property type="entry name" value="MFS_1"/>
    <property type="match status" value="1"/>
</dbReference>
<dbReference type="EMBL" id="JAERTX010000012">
    <property type="protein sequence ID" value="MBM9460914.1"/>
    <property type="molecule type" value="Genomic_DNA"/>
</dbReference>
<dbReference type="InterPro" id="IPR011701">
    <property type="entry name" value="MFS"/>
</dbReference>
<dbReference type="PANTHER" id="PTHR23523">
    <property type="match status" value="1"/>
</dbReference>
<dbReference type="Gene3D" id="1.20.1250.20">
    <property type="entry name" value="MFS general substrate transporter like domains"/>
    <property type="match status" value="1"/>
</dbReference>
<name>A0A939BTR1_9ACTN</name>
<keyword evidence="1" id="KW-0472">Membrane</keyword>
<feature type="transmembrane region" description="Helical" evidence="1">
    <location>
        <begin position="389"/>
        <end position="410"/>
    </location>
</feature>
<evidence type="ECO:0000313" key="3">
    <source>
        <dbReference type="Proteomes" id="UP000663791"/>
    </source>
</evidence>
<proteinExistence type="predicted"/>
<feature type="transmembrane region" description="Helical" evidence="1">
    <location>
        <begin position="271"/>
        <end position="290"/>
    </location>
</feature>
<dbReference type="InterPro" id="IPR036259">
    <property type="entry name" value="MFS_trans_sf"/>
</dbReference>
<comment type="caution">
    <text evidence="2">The sequence shown here is derived from an EMBL/GenBank/DDBJ whole genome shotgun (WGS) entry which is preliminary data.</text>
</comment>
<dbReference type="PANTHER" id="PTHR23523:SF2">
    <property type="entry name" value="2-NITROIMIDAZOLE TRANSPORTER"/>
    <property type="match status" value="1"/>
</dbReference>
<accession>A0A939BTR1</accession>
<feature type="transmembrane region" description="Helical" evidence="1">
    <location>
        <begin position="194"/>
        <end position="217"/>
    </location>
</feature>
<feature type="transmembrane region" description="Helical" evidence="1">
    <location>
        <begin position="166"/>
        <end position="188"/>
    </location>
</feature>
<feature type="transmembrane region" description="Helical" evidence="1">
    <location>
        <begin position="132"/>
        <end position="154"/>
    </location>
</feature>
<dbReference type="AlphaFoldDB" id="A0A939BTR1"/>
<feature type="transmembrane region" description="Helical" evidence="1">
    <location>
        <begin position="354"/>
        <end position="377"/>
    </location>
</feature>